<proteinExistence type="predicted"/>
<gene>
    <name evidence="2" type="ORF">A2494_00950</name>
</gene>
<keyword evidence="1" id="KW-1133">Transmembrane helix</keyword>
<feature type="transmembrane region" description="Helical" evidence="1">
    <location>
        <begin position="21"/>
        <end position="45"/>
    </location>
</feature>
<sequence length="111" mass="12849">METQTTHTNTQLTKRIMRRIYLVWMIRLVLHPILLKTVIAGILFWRSTEYISYSNVIANAPRLTDIGSSLTFARGAVMHSESVTPFLLLGVLAMATWLFMDIIHRRGHFYI</sequence>
<keyword evidence="1" id="KW-0812">Transmembrane</keyword>
<reference evidence="2 3" key="1">
    <citation type="journal article" date="2016" name="Nat. Commun.">
        <title>Thousands of microbial genomes shed light on interconnected biogeochemical processes in an aquifer system.</title>
        <authorList>
            <person name="Anantharaman K."/>
            <person name="Brown C.T."/>
            <person name="Hug L.A."/>
            <person name="Sharon I."/>
            <person name="Castelle C.J."/>
            <person name="Probst A.J."/>
            <person name="Thomas B.C."/>
            <person name="Singh A."/>
            <person name="Wilkins M.J."/>
            <person name="Karaoz U."/>
            <person name="Brodie E.L."/>
            <person name="Williams K.H."/>
            <person name="Hubbard S.S."/>
            <person name="Banfield J.F."/>
        </authorList>
    </citation>
    <scope>NUCLEOTIDE SEQUENCE [LARGE SCALE GENOMIC DNA]</scope>
</reference>
<dbReference type="Proteomes" id="UP000178106">
    <property type="component" value="Unassembled WGS sequence"/>
</dbReference>
<accession>A0A1G2E453</accession>
<organism evidence="2 3">
    <name type="scientific">Candidatus Lloydbacteria bacterium RIFOXYC12_FULL_46_25</name>
    <dbReference type="NCBI Taxonomy" id="1798670"/>
    <lineage>
        <taxon>Bacteria</taxon>
        <taxon>Candidatus Lloydiibacteriota</taxon>
    </lineage>
</organism>
<comment type="caution">
    <text evidence="2">The sequence shown here is derived from an EMBL/GenBank/DDBJ whole genome shotgun (WGS) entry which is preliminary data.</text>
</comment>
<dbReference type="AlphaFoldDB" id="A0A1G2E453"/>
<evidence type="ECO:0000313" key="3">
    <source>
        <dbReference type="Proteomes" id="UP000178106"/>
    </source>
</evidence>
<name>A0A1G2E453_9BACT</name>
<evidence type="ECO:0000256" key="1">
    <source>
        <dbReference type="SAM" id="Phobius"/>
    </source>
</evidence>
<protein>
    <submittedName>
        <fullName evidence="2">Uncharacterized protein</fullName>
    </submittedName>
</protein>
<keyword evidence="1" id="KW-0472">Membrane</keyword>
<feature type="transmembrane region" description="Helical" evidence="1">
    <location>
        <begin position="83"/>
        <end position="103"/>
    </location>
</feature>
<dbReference type="EMBL" id="MHLU01000017">
    <property type="protein sequence ID" value="OGZ20432.1"/>
    <property type="molecule type" value="Genomic_DNA"/>
</dbReference>
<evidence type="ECO:0000313" key="2">
    <source>
        <dbReference type="EMBL" id="OGZ20432.1"/>
    </source>
</evidence>